<evidence type="ECO:0000256" key="6">
    <source>
        <dbReference type="ARBA" id="ARBA00022989"/>
    </source>
</evidence>
<keyword evidence="9" id="KW-0249">Electron transport</keyword>
<keyword evidence="10" id="KW-0732">Signal</keyword>
<feature type="transmembrane region" description="Helical" evidence="9">
    <location>
        <begin position="82"/>
        <end position="103"/>
    </location>
</feature>
<feature type="signal peptide" evidence="10">
    <location>
        <begin position="1"/>
        <end position="23"/>
    </location>
</feature>
<feature type="chain" id="PRO_5016707812" description="NADH-ubiquinone oxidoreductase chain 3" evidence="10">
    <location>
        <begin position="24"/>
        <end position="113"/>
    </location>
</feature>
<dbReference type="Gene3D" id="1.20.58.1610">
    <property type="entry name" value="NADH:ubiquinone/plastoquinone oxidoreductase, chain 3"/>
    <property type="match status" value="1"/>
</dbReference>
<keyword evidence="9" id="KW-0830">Ubiquinone</keyword>
<keyword evidence="9" id="KW-0679">Respiratory chain</keyword>
<dbReference type="GO" id="GO:0008137">
    <property type="term" value="F:NADH dehydrogenase (ubiquinone) activity"/>
    <property type="evidence" value="ECO:0007669"/>
    <property type="project" value="UniProtKB-UniRule"/>
</dbReference>
<dbReference type="PANTHER" id="PTHR11058:SF9">
    <property type="entry name" value="NADH-UBIQUINONE OXIDOREDUCTASE CHAIN 3"/>
    <property type="match status" value="1"/>
</dbReference>
<keyword evidence="6 9" id="KW-1133">Transmembrane helix</keyword>
<comment type="similarity">
    <text evidence="2 9">Belongs to the complex I subunit 3 family.</text>
</comment>
<accession>A0A344AZ06</accession>
<comment type="function">
    <text evidence="9">Core subunit of the mitochondrial membrane respiratory chain NADH dehydrogenase (Complex I) which catalyzes electron transfer from NADH through the respiratory chain, using ubiquinone as an electron acceptor. Essential for the catalytic activity of complex I.</text>
</comment>
<proteinExistence type="inferred from homology"/>
<comment type="subcellular location">
    <subcellularLocation>
        <location evidence="1">Membrane</location>
    </subcellularLocation>
    <subcellularLocation>
        <location evidence="9">Mitochondrion membrane</location>
        <topology evidence="9">Multi-pass membrane protein</topology>
    </subcellularLocation>
</comment>
<keyword evidence="4 9" id="KW-0813">Transport</keyword>
<dbReference type="GO" id="GO:0031966">
    <property type="term" value="C:mitochondrial membrane"/>
    <property type="evidence" value="ECO:0007669"/>
    <property type="project" value="UniProtKB-SubCell"/>
</dbReference>
<dbReference type="GO" id="GO:0030964">
    <property type="term" value="C:NADH dehydrogenase complex"/>
    <property type="evidence" value="ECO:0007669"/>
    <property type="project" value="TreeGrafter"/>
</dbReference>
<evidence type="ECO:0000256" key="1">
    <source>
        <dbReference type="ARBA" id="ARBA00004370"/>
    </source>
</evidence>
<dbReference type="InterPro" id="IPR038430">
    <property type="entry name" value="NDAH_ubi_oxred_su3_sf"/>
</dbReference>
<evidence type="ECO:0000256" key="2">
    <source>
        <dbReference type="ARBA" id="ARBA00008472"/>
    </source>
</evidence>
<geneLocation type="mitochondrion" evidence="11"/>
<evidence type="ECO:0000256" key="7">
    <source>
        <dbReference type="ARBA" id="ARBA00023136"/>
    </source>
</evidence>
<organism evidence="11">
    <name type="scientific">Meghimatium bilineatum</name>
    <dbReference type="NCBI Taxonomy" id="318265"/>
    <lineage>
        <taxon>Eukaryota</taxon>
        <taxon>Metazoa</taxon>
        <taxon>Spiralia</taxon>
        <taxon>Lophotrochozoa</taxon>
        <taxon>Mollusca</taxon>
        <taxon>Gastropoda</taxon>
        <taxon>Heterobranchia</taxon>
        <taxon>Euthyneura</taxon>
        <taxon>Panpulmonata</taxon>
        <taxon>Eupulmonata</taxon>
        <taxon>Stylommatophora</taxon>
        <taxon>Helicina</taxon>
        <taxon>Arionoidea</taxon>
        <taxon>Philomycidae</taxon>
        <taxon>Meghimatium</taxon>
    </lineage>
</organism>
<sequence length="113" mass="12910">MVMVFCSAAILVLILGFVALSVAYKMPKKMNNTTAFECGFESISSSRLPFSLRFFLFIILFLVFDVETVILLPILSKSLIDMSFNLFFVLIAFLLILFLGLMYEWKAGTLEWK</sequence>
<dbReference type="AlphaFoldDB" id="A0A344AZ06"/>
<evidence type="ECO:0000313" key="11">
    <source>
        <dbReference type="EMBL" id="AWX92088.1"/>
    </source>
</evidence>
<gene>
    <name evidence="11" type="primary">ND3</name>
</gene>
<dbReference type="PANTHER" id="PTHR11058">
    <property type="entry name" value="NADH-UBIQUINONE OXIDOREDUCTASE CHAIN 3"/>
    <property type="match status" value="1"/>
</dbReference>
<dbReference type="InterPro" id="IPR000440">
    <property type="entry name" value="NADH_UbQ/plastoQ_OxRdtase_su3"/>
</dbReference>
<reference evidence="11" key="1">
    <citation type="submission" date="2017-12" db="EMBL/GenBank/DDBJ databases">
        <title>The complete mitochondrial genome of Phiolomycus bilineatus.</title>
        <authorList>
            <person name="Yang T."/>
            <person name="Xu G."/>
            <person name="Shen H."/>
            <person name="Gu B."/>
        </authorList>
    </citation>
    <scope>NUCLEOTIDE SEQUENCE</scope>
    <source>
        <tissue evidence="11">Muscular tissue</tissue>
    </source>
</reference>
<evidence type="ECO:0000256" key="3">
    <source>
        <dbReference type="ARBA" id="ARBA00021007"/>
    </source>
</evidence>
<keyword evidence="9" id="KW-1278">Translocase</keyword>
<evidence type="ECO:0000256" key="9">
    <source>
        <dbReference type="RuleBase" id="RU003640"/>
    </source>
</evidence>
<keyword evidence="7 9" id="KW-0472">Membrane</keyword>
<dbReference type="EMBL" id="MG722906">
    <property type="protein sequence ID" value="AWX92088.1"/>
    <property type="molecule type" value="Genomic_DNA"/>
</dbReference>
<dbReference type="Pfam" id="PF00507">
    <property type="entry name" value="Oxidored_q4"/>
    <property type="match status" value="1"/>
</dbReference>
<protein>
    <recommendedName>
        <fullName evidence="3 9">NADH-ubiquinone oxidoreductase chain 3</fullName>
        <ecNumber evidence="9">7.1.1.2</ecNumber>
    </recommendedName>
</protein>
<feature type="transmembrane region" description="Helical" evidence="9">
    <location>
        <begin position="54"/>
        <end position="75"/>
    </location>
</feature>
<dbReference type="EC" id="7.1.1.2" evidence="9"/>
<keyword evidence="9 11" id="KW-0496">Mitochondrion</keyword>
<evidence type="ECO:0000256" key="10">
    <source>
        <dbReference type="SAM" id="SignalP"/>
    </source>
</evidence>
<keyword evidence="5 9" id="KW-0812">Transmembrane</keyword>
<evidence type="ECO:0000256" key="4">
    <source>
        <dbReference type="ARBA" id="ARBA00022448"/>
    </source>
</evidence>
<evidence type="ECO:0000256" key="8">
    <source>
        <dbReference type="ARBA" id="ARBA00049551"/>
    </source>
</evidence>
<keyword evidence="9" id="KW-0520">NAD</keyword>
<name>A0A344AZ06_9EUPU</name>
<comment type="catalytic activity">
    <reaction evidence="8 9">
        <text>a ubiquinone + NADH + 5 H(+)(in) = a ubiquinol + NAD(+) + 4 H(+)(out)</text>
        <dbReference type="Rhea" id="RHEA:29091"/>
        <dbReference type="Rhea" id="RHEA-COMP:9565"/>
        <dbReference type="Rhea" id="RHEA-COMP:9566"/>
        <dbReference type="ChEBI" id="CHEBI:15378"/>
        <dbReference type="ChEBI" id="CHEBI:16389"/>
        <dbReference type="ChEBI" id="CHEBI:17976"/>
        <dbReference type="ChEBI" id="CHEBI:57540"/>
        <dbReference type="ChEBI" id="CHEBI:57945"/>
        <dbReference type="EC" id="7.1.1.2"/>
    </reaction>
</comment>
<evidence type="ECO:0000256" key="5">
    <source>
        <dbReference type="ARBA" id="ARBA00022692"/>
    </source>
</evidence>